<evidence type="ECO:0000313" key="1">
    <source>
        <dbReference type="EMBL" id="MBD3364821.1"/>
    </source>
</evidence>
<dbReference type="AlphaFoldDB" id="A0A9D5KBQ3"/>
<dbReference type="EMBL" id="WJKJ01000211">
    <property type="protein sequence ID" value="MBD3364821.1"/>
    <property type="molecule type" value="Genomic_DNA"/>
</dbReference>
<organism evidence="1 2">
    <name type="scientific">candidate division WOR-3 bacterium</name>
    <dbReference type="NCBI Taxonomy" id="2052148"/>
    <lineage>
        <taxon>Bacteria</taxon>
        <taxon>Bacteria division WOR-3</taxon>
    </lineage>
</organism>
<gene>
    <name evidence="1" type="ORF">GF359_06355</name>
</gene>
<protein>
    <submittedName>
        <fullName evidence="1">Uncharacterized protein</fullName>
    </submittedName>
</protein>
<dbReference type="PROSITE" id="PS51257">
    <property type="entry name" value="PROKAR_LIPOPROTEIN"/>
    <property type="match status" value="1"/>
</dbReference>
<reference evidence="1" key="1">
    <citation type="submission" date="2019-11" db="EMBL/GenBank/DDBJ databases">
        <title>Microbial mats filling the niche in hypersaline microbial mats.</title>
        <authorList>
            <person name="Wong H.L."/>
            <person name="Macleod F.I."/>
            <person name="White R.A. III"/>
            <person name="Burns B.P."/>
        </authorList>
    </citation>
    <scope>NUCLEOTIDE SEQUENCE</scope>
    <source>
        <strain evidence="1">Bin_327</strain>
    </source>
</reference>
<accession>A0A9D5KBQ3</accession>
<comment type="caution">
    <text evidence="1">The sequence shown here is derived from an EMBL/GenBank/DDBJ whole genome shotgun (WGS) entry which is preliminary data.</text>
</comment>
<proteinExistence type="predicted"/>
<dbReference type="Proteomes" id="UP000630660">
    <property type="component" value="Unassembled WGS sequence"/>
</dbReference>
<name>A0A9D5KBQ3_UNCW3</name>
<evidence type="ECO:0000313" key="2">
    <source>
        <dbReference type="Proteomes" id="UP000630660"/>
    </source>
</evidence>
<sequence length="280" mass="30710">MKKLLIIITIAALAVGCGIIPDTDYEGIKDLVDSLQITLQPEHEGASVIIEGFPAEEELPEGFEGIAIFVDTASLEDVPYADLPSAEAEGIKQDDTISIVNLTNGEETWVDARGQIDDTVTVEGFSGKLYPRPWGQGSYLGFDPENPDLSGYVFDREDGKIAESSTDNSDLYFEVREGAYSAVDVYAVVVAADAGVKSYTEDDVWLDIQDWDQAGTDYASEVKIEDGGIYQFYTGGFSTEEEYYGKFEVDSVIVVGDPLLGDVEVWLKYAFQTNQHVGHY</sequence>